<dbReference type="HOGENOM" id="CLU_2853620_0_0_1"/>
<sequence>MAATNDDAELTVAEAKEEEEATHNGGGWLRAVVLGTSDGLISTVSLMLGIARRTPPTSVSSSCPG</sequence>
<reference evidence="1" key="1">
    <citation type="submission" date="2015-04" db="UniProtKB">
        <authorList>
            <consortium name="EnsemblPlants"/>
        </authorList>
    </citation>
    <scope>IDENTIFICATION</scope>
    <source>
        <strain evidence="1">SL10</strain>
    </source>
</reference>
<evidence type="ECO:0000313" key="1">
    <source>
        <dbReference type="EnsemblPlants" id="ONIVA11G16710.1"/>
    </source>
</evidence>
<evidence type="ECO:0000313" key="2">
    <source>
        <dbReference type="Proteomes" id="UP000006591"/>
    </source>
</evidence>
<reference evidence="1" key="2">
    <citation type="submission" date="2018-04" db="EMBL/GenBank/DDBJ databases">
        <title>OnivRS2 (Oryza nivara Reference Sequence Version 2).</title>
        <authorList>
            <person name="Zhang J."/>
            <person name="Kudrna D."/>
            <person name="Lee S."/>
            <person name="Talag J."/>
            <person name="Rajasekar S."/>
            <person name="Welchert J."/>
            <person name="Hsing Y.-I."/>
            <person name="Wing R.A."/>
        </authorList>
    </citation>
    <scope>NUCLEOTIDE SEQUENCE [LARGE SCALE GENOMIC DNA]</scope>
    <source>
        <strain evidence="1">SL10</strain>
    </source>
</reference>
<dbReference type="Gramene" id="ONIVA11G16710.1">
    <property type="protein sequence ID" value="ONIVA11G16710.1"/>
    <property type="gene ID" value="ONIVA11G16710"/>
</dbReference>
<dbReference type="AlphaFoldDB" id="A0A0E0J373"/>
<name>A0A0E0J373_ORYNI</name>
<keyword evidence="2" id="KW-1185">Reference proteome</keyword>
<dbReference type="Proteomes" id="UP000006591">
    <property type="component" value="Chromosome 11"/>
</dbReference>
<protein>
    <submittedName>
        <fullName evidence="1">Uncharacterized protein</fullName>
    </submittedName>
</protein>
<dbReference type="STRING" id="4536.A0A0E0J373"/>
<dbReference type="EnsemblPlants" id="ONIVA11G16710.1">
    <property type="protein sequence ID" value="ONIVA11G16710.1"/>
    <property type="gene ID" value="ONIVA11G16710"/>
</dbReference>
<proteinExistence type="predicted"/>
<organism evidence="1">
    <name type="scientific">Oryza nivara</name>
    <name type="common">Indian wild rice</name>
    <name type="synonym">Oryza sativa f. spontanea</name>
    <dbReference type="NCBI Taxonomy" id="4536"/>
    <lineage>
        <taxon>Eukaryota</taxon>
        <taxon>Viridiplantae</taxon>
        <taxon>Streptophyta</taxon>
        <taxon>Embryophyta</taxon>
        <taxon>Tracheophyta</taxon>
        <taxon>Spermatophyta</taxon>
        <taxon>Magnoliopsida</taxon>
        <taxon>Liliopsida</taxon>
        <taxon>Poales</taxon>
        <taxon>Poaceae</taxon>
        <taxon>BOP clade</taxon>
        <taxon>Oryzoideae</taxon>
        <taxon>Oryzeae</taxon>
        <taxon>Oryzinae</taxon>
        <taxon>Oryza</taxon>
    </lineage>
</organism>
<accession>A0A0E0J373</accession>